<dbReference type="InterPro" id="IPR031640">
    <property type="entry name" value="Glu_dehyd_C"/>
</dbReference>
<reference evidence="7 8" key="1">
    <citation type="journal article" date="2019" name="Int. J. Syst. Evol. Microbiol.">
        <title>The Global Catalogue of Microorganisms (GCM) 10K type strain sequencing project: providing services to taxonomists for standard genome sequencing and annotation.</title>
        <authorList>
            <consortium name="The Broad Institute Genomics Platform"/>
            <consortium name="The Broad Institute Genome Sequencing Center for Infectious Disease"/>
            <person name="Wu L."/>
            <person name="Ma J."/>
        </authorList>
    </citation>
    <scope>NUCLEOTIDE SEQUENCE [LARGE SCALE GENOMIC DNA]</scope>
    <source>
        <strain evidence="7 8">JCM 10977</strain>
    </source>
</reference>
<accession>A0ABN1RJB2</accession>
<evidence type="ECO:0000256" key="3">
    <source>
        <dbReference type="ARBA" id="ARBA00022833"/>
    </source>
</evidence>
<dbReference type="SUPFAM" id="SSF50129">
    <property type="entry name" value="GroES-like"/>
    <property type="match status" value="1"/>
</dbReference>
<dbReference type="InterPro" id="IPR036291">
    <property type="entry name" value="NAD(P)-bd_dom_sf"/>
</dbReference>
<dbReference type="Pfam" id="PF08240">
    <property type="entry name" value="ADH_N"/>
    <property type="match status" value="1"/>
</dbReference>
<evidence type="ECO:0000256" key="4">
    <source>
        <dbReference type="ARBA" id="ARBA00023002"/>
    </source>
</evidence>
<keyword evidence="2" id="KW-0479">Metal-binding</keyword>
<dbReference type="SUPFAM" id="SSF51735">
    <property type="entry name" value="NAD(P)-binding Rossmann-fold domains"/>
    <property type="match status" value="1"/>
</dbReference>
<evidence type="ECO:0000313" key="7">
    <source>
        <dbReference type="EMBL" id="GAA0958314.1"/>
    </source>
</evidence>
<keyword evidence="3" id="KW-0862">Zinc</keyword>
<dbReference type="PANTHER" id="PTHR43189">
    <property type="entry name" value="ZINC-TYPE ALCOHOL DEHYDROGENASE-LIKE PROTEIN C1198.01-RELATED"/>
    <property type="match status" value="1"/>
</dbReference>
<keyword evidence="4" id="KW-0560">Oxidoreductase</keyword>
<dbReference type="InterPro" id="IPR011032">
    <property type="entry name" value="GroES-like_sf"/>
</dbReference>
<feature type="domain" description="Alcohol dehydrogenase-like N-terminal" evidence="5">
    <location>
        <begin position="32"/>
        <end position="146"/>
    </location>
</feature>
<dbReference type="Pfam" id="PF16912">
    <property type="entry name" value="Glu_dehyd_C"/>
    <property type="match status" value="1"/>
</dbReference>
<evidence type="ECO:0000259" key="5">
    <source>
        <dbReference type="Pfam" id="PF08240"/>
    </source>
</evidence>
<comment type="cofactor">
    <cofactor evidence="1">
        <name>Zn(2+)</name>
        <dbReference type="ChEBI" id="CHEBI:29105"/>
    </cofactor>
</comment>
<keyword evidence="8" id="KW-1185">Reference proteome</keyword>
<dbReference type="Gene3D" id="3.90.180.10">
    <property type="entry name" value="Medium-chain alcohol dehydrogenases, catalytic domain"/>
    <property type="match status" value="1"/>
</dbReference>
<gene>
    <name evidence="7" type="ORF">GCM10009554_70370</name>
</gene>
<evidence type="ECO:0000256" key="1">
    <source>
        <dbReference type="ARBA" id="ARBA00001947"/>
    </source>
</evidence>
<evidence type="ECO:0000256" key="2">
    <source>
        <dbReference type="ARBA" id="ARBA00022723"/>
    </source>
</evidence>
<proteinExistence type="predicted"/>
<protein>
    <submittedName>
        <fullName evidence="7">Glucose 1-dehydrogenase</fullName>
    </submittedName>
</protein>
<dbReference type="EMBL" id="BAAAHK010000019">
    <property type="protein sequence ID" value="GAA0958314.1"/>
    <property type="molecule type" value="Genomic_DNA"/>
</dbReference>
<dbReference type="Proteomes" id="UP001500542">
    <property type="component" value="Unassembled WGS sequence"/>
</dbReference>
<comment type="caution">
    <text evidence="7">The sequence shown here is derived from an EMBL/GenBank/DDBJ whole genome shotgun (WGS) entry which is preliminary data.</text>
</comment>
<dbReference type="CDD" id="cd08230">
    <property type="entry name" value="glucose_DH"/>
    <property type="match status" value="1"/>
</dbReference>
<feature type="domain" description="Glucose dehydrogenase C-terminal" evidence="6">
    <location>
        <begin position="151"/>
        <end position="351"/>
    </location>
</feature>
<evidence type="ECO:0000313" key="8">
    <source>
        <dbReference type="Proteomes" id="UP001500542"/>
    </source>
</evidence>
<evidence type="ECO:0000259" key="6">
    <source>
        <dbReference type="Pfam" id="PF16912"/>
    </source>
</evidence>
<dbReference type="PANTHER" id="PTHR43189:SF2">
    <property type="entry name" value="GLUCOSE 1-DEHYDROGENASE"/>
    <property type="match status" value="1"/>
</dbReference>
<dbReference type="Gene3D" id="3.40.50.720">
    <property type="entry name" value="NAD(P)-binding Rossmann-like Domain"/>
    <property type="match status" value="1"/>
</dbReference>
<dbReference type="InterPro" id="IPR013154">
    <property type="entry name" value="ADH-like_N"/>
</dbReference>
<sequence>MGQSGLMRAMTVVPGKADSASVGEVPEPPESDGSVLVEGLLAGICGTDIELCGGLFGTGRPGADRLVIGHESLGRVLEAPTGSGFATGDLIAGIVRRPDPVPCPACARGEWDFCRNGRYTERGIKEMDGYGAERWRVDPYYAVPVPQQLGQLGVLVEPASILTKAWDQIEHVGARSWYGPEHVLITGAGPIGLLAALIATQRGHTVHVLDLATDGPKPQLVRDLGAEYLNDVSDLTVTPDVVVEATGAGQLVFDCAKLLPPAGVMCLTGISPGPASIDVQLDALTRQLVVRNAALVGTVNAAKRHYADAVEVLLAADPAWLERLITRSVPLSNWPAALVKEPGDIKVVVDLQR</sequence>
<name>A0ABN1RJB2_9ACTN</name>
<organism evidence="7 8">
    <name type="scientific">Kribbella koreensis</name>
    <dbReference type="NCBI Taxonomy" id="57909"/>
    <lineage>
        <taxon>Bacteria</taxon>
        <taxon>Bacillati</taxon>
        <taxon>Actinomycetota</taxon>
        <taxon>Actinomycetes</taxon>
        <taxon>Propionibacteriales</taxon>
        <taxon>Kribbellaceae</taxon>
        <taxon>Kribbella</taxon>
    </lineage>
</organism>